<keyword evidence="4" id="KW-1185">Reference proteome</keyword>
<comment type="caution">
    <text evidence="1">The sequence shown here is derived from an EMBL/GenBank/DDBJ whole genome shotgun (WGS) entry which is preliminary data.</text>
</comment>
<dbReference type="RefSeq" id="WP_119640563.1">
    <property type="nucleotide sequence ID" value="NZ_QXFJ01000023.1"/>
</dbReference>
<evidence type="ECO:0000313" key="2">
    <source>
        <dbReference type="EMBL" id="TXK02253.1"/>
    </source>
</evidence>
<reference evidence="2 4" key="2">
    <citation type="submission" date="2019-07" db="EMBL/GenBank/DDBJ databases">
        <title>Draft genome of two Muricauda strains isolated from deep sea.</title>
        <authorList>
            <person name="Sun C."/>
        </authorList>
    </citation>
    <scope>NUCLEOTIDE SEQUENCE [LARGE SCALE GENOMIC DNA]</scope>
    <source>
        <strain evidence="2 4">NH166</strain>
    </source>
</reference>
<protein>
    <submittedName>
        <fullName evidence="1">Uncharacterized protein</fullName>
    </submittedName>
</protein>
<evidence type="ECO:0000313" key="4">
    <source>
        <dbReference type="Proteomes" id="UP000321528"/>
    </source>
</evidence>
<reference evidence="1 3" key="1">
    <citation type="submission" date="2018-08" db="EMBL/GenBank/DDBJ databases">
        <title>Proposal of Muricauda 72 sp.nov. and Muricauda NH166 sp.nov., isolated from seawater.</title>
        <authorList>
            <person name="Cheng H."/>
            <person name="Wu Y.-H."/>
            <person name="Guo L.-L."/>
            <person name="Xu X.-W."/>
        </authorList>
    </citation>
    <scope>NUCLEOTIDE SEQUENCE [LARGE SCALE GENOMIC DNA]</scope>
    <source>
        <strain evidence="1 3">NH166</strain>
    </source>
</reference>
<evidence type="ECO:0000313" key="3">
    <source>
        <dbReference type="Proteomes" id="UP000284189"/>
    </source>
</evidence>
<dbReference type="EMBL" id="VNWL01000022">
    <property type="protein sequence ID" value="TXK02253.1"/>
    <property type="molecule type" value="Genomic_DNA"/>
</dbReference>
<dbReference type="PROSITE" id="PS51257">
    <property type="entry name" value="PROKAR_LIPOPROTEIN"/>
    <property type="match status" value="1"/>
</dbReference>
<dbReference type="Proteomes" id="UP000284189">
    <property type="component" value="Unassembled WGS sequence"/>
</dbReference>
<name>A0A418N7Z1_9FLAO</name>
<organism evidence="1 3">
    <name type="scientific">Flagellimonas aequoris</name>
    <dbReference type="NCBI Taxonomy" id="2306997"/>
    <lineage>
        <taxon>Bacteria</taxon>
        <taxon>Pseudomonadati</taxon>
        <taxon>Bacteroidota</taxon>
        <taxon>Flavobacteriia</taxon>
        <taxon>Flavobacteriales</taxon>
        <taxon>Flavobacteriaceae</taxon>
        <taxon>Flagellimonas</taxon>
    </lineage>
</organism>
<evidence type="ECO:0000313" key="1">
    <source>
        <dbReference type="EMBL" id="RIV70814.1"/>
    </source>
</evidence>
<gene>
    <name evidence="1" type="ORF">D2U88_10680</name>
    <name evidence="2" type="ORF">FQ019_10600</name>
</gene>
<dbReference type="Proteomes" id="UP000321528">
    <property type="component" value="Unassembled WGS sequence"/>
</dbReference>
<dbReference type="EMBL" id="QXFJ01000023">
    <property type="protein sequence ID" value="RIV70814.1"/>
    <property type="molecule type" value="Genomic_DNA"/>
</dbReference>
<accession>A0A418N7Z1</accession>
<dbReference type="OrthoDB" id="794403at2"/>
<dbReference type="AlphaFoldDB" id="A0A418N7Z1"/>
<sequence length="156" mass="16865">MKKIVVTSLVLLLVFACKTKETKEVDSEEPKTVAPPQPVPALEVGCYTYEANGNKVVLEITHINETVLGSLSYALSEKDANAGTFAGELLDSVLIGKYTFMSEGTQDNTREVAFLFKDGQLIEGYGELDGTGKAFKDKNALSFSSSMPLSKTDCEP</sequence>
<proteinExistence type="predicted"/>